<dbReference type="InterPro" id="IPR012867">
    <property type="entry name" value="DUF1648"/>
</dbReference>
<keyword evidence="1" id="KW-1133">Transmembrane helix</keyword>
<gene>
    <name evidence="3" type="ORF">ACU52_09880</name>
</gene>
<name>A0A8E1R0M9_9BACT</name>
<dbReference type="AlphaFoldDB" id="A0A8E1R0M9"/>
<feature type="transmembrane region" description="Helical" evidence="1">
    <location>
        <begin position="9"/>
        <end position="29"/>
    </location>
</feature>
<comment type="caution">
    <text evidence="3">The sequence shown here is derived from an EMBL/GenBank/DDBJ whole genome shotgun (WGS) entry which is preliminary data.</text>
</comment>
<dbReference type="Proteomes" id="UP000036951">
    <property type="component" value="Unassembled WGS sequence"/>
</dbReference>
<accession>A0A8E1R0M9</accession>
<dbReference type="EMBL" id="LFQU01000018">
    <property type="protein sequence ID" value="KOO68142.1"/>
    <property type="molecule type" value="Genomic_DNA"/>
</dbReference>
<keyword evidence="1" id="KW-0812">Transmembrane</keyword>
<keyword evidence="1" id="KW-0472">Membrane</keyword>
<evidence type="ECO:0000259" key="2">
    <source>
        <dbReference type="Pfam" id="PF07853"/>
    </source>
</evidence>
<dbReference type="Pfam" id="PF07853">
    <property type="entry name" value="DUF1648"/>
    <property type="match status" value="1"/>
</dbReference>
<feature type="transmembrane region" description="Helical" evidence="1">
    <location>
        <begin position="89"/>
        <end position="110"/>
    </location>
</feature>
<proteinExistence type="predicted"/>
<feature type="transmembrane region" description="Helical" evidence="1">
    <location>
        <begin position="122"/>
        <end position="141"/>
    </location>
</feature>
<sequence length="146" mass="16999">MPILKNNTALLTILLVVVQIGLCVVVIMTRQYVPTHWNIHGVADEYGSPFYTLILPLISVLIYFFMTFFEKHPHYCNWPQKFKDRQKGYSLIAKLVAWLKLLIMMFLAFVTYEVYCGGSFNYLIALLILITSFIVIIVYAIKLRRV</sequence>
<organism evidence="3 4">
    <name type="scientific">Xylanibacter rarus</name>
    <dbReference type="NCBI Taxonomy" id="1676614"/>
    <lineage>
        <taxon>Bacteria</taxon>
        <taxon>Pseudomonadati</taxon>
        <taxon>Bacteroidota</taxon>
        <taxon>Bacteroidia</taxon>
        <taxon>Bacteroidales</taxon>
        <taxon>Prevotellaceae</taxon>
        <taxon>Xylanibacter</taxon>
    </lineage>
</organism>
<feature type="domain" description="DUF1648" evidence="2">
    <location>
        <begin position="33"/>
        <end position="59"/>
    </location>
</feature>
<feature type="transmembrane region" description="Helical" evidence="1">
    <location>
        <begin position="49"/>
        <end position="69"/>
    </location>
</feature>
<keyword evidence="4" id="KW-1185">Reference proteome</keyword>
<reference evidence="3 4" key="1">
    <citation type="submission" date="2015-06" db="EMBL/GenBank/DDBJ databases">
        <title>Prevotella sp. 109, sp. nov., a novel member of the family Prevotellaceae isolated from human faeces.</title>
        <authorList>
            <person name="Shkoporov A.N."/>
            <person name="Chaplin A.V."/>
            <person name="Kafarskaia L.I."/>
            <person name="Efimov B.A."/>
        </authorList>
    </citation>
    <scope>NUCLEOTIDE SEQUENCE [LARGE SCALE GENOMIC DNA]</scope>
    <source>
        <strain evidence="3 4">109</strain>
    </source>
</reference>
<dbReference type="OrthoDB" id="1072375at2"/>
<evidence type="ECO:0000256" key="1">
    <source>
        <dbReference type="SAM" id="Phobius"/>
    </source>
</evidence>
<protein>
    <recommendedName>
        <fullName evidence="2">DUF1648 domain-containing protein</fullName>
    </recommendedName>
</protein>
<evidence type="ECO:0000313" key="3">
    <source>
        <dbReference type="EMBL" id="KOO68142.1"/>
    </source>
</evidence>
<evidence type="ECO:0000313" key="4">
    <source>
        <dbReference type="Proteomes" id="UP000036951"/>
    </source>
</evidence>